<gene>
    <name evidence="1" type="ORF">LCGC14_2132110</name>
</gene>
<sequence length="135" mass="15282">ESKRPARGVGAVSPRPRRPRVACALAMTQYNLWDGRRDGATFDPDIDEVRLNRQHKRVLRVMADGFWHTLHEISQATADPEASVSARLRDFRKLRFGGFTVERQRVKGAGTWQYRVLGTIPLGLLDEAGKQEARS</sequence>
<accession>A0A0F9GE16</accession>
<dbReference type="AlphaFoldDB" id="A0A0F9GE16"/>
<feature type="non-terminal residue" evidence="1">
    <location>
        <position position="1"/>
    </location>
</feature>
<reference evidence="1" key="1">
    <citation type="journal article" date="2015" name="Nature">
        <title>Complex archaea that bridge the gap between prokaryotes and eukaryotes.</title>
        <authorList>
            <person name="Spang A."/>
            <person name="Saw J.H."/>
            <person name="Jorgensen S.L."/>
            <person name="Zaremba-Niedzwiedzka K."/>
            <person name="Martijn J."/>
            <person name="Lind A.E."/>
            <person name="van Eijk R."/>
            <person name="Schleper C."/>
            <person name="Guy L."/>
            <person name="Ettema T.J."/>
        </authorList>
    </citation>
    <scope>NUCLEOTIDE SEQUENCE</scope>
</reference>
<evidence type="ECO:0000313" key="1">
    <source>
        <dbReference type="EMBL" id="KKL67720.1"/>
    </source>
</evidence>
<name>A0A0F9GE16_9ZZZZ</name>
<protein>
    <submittedName>
        <fullName evidence="1">Uncharacterized protein</fullName>
    </submittedName>
</protein>
<comment type="caution">
    <text evidence="1">The sequence shown here is derived from an EMBL/GenBank/DDBJ whole genome shotgun (WGS) entry which is preliminary data.</text>
</comment>
<proteinExistence type="predicted"/>
<dbReference type="EMBL" id="LAZR01026769">
    <property type="protein sequence ID" value="KKL67720.1"/>
    <property type="molecule type" value="Genomic_DNA"/>
</dbReference>
<organism evidence="1">
    <name type="scientific">marine sediment metagenome</name>
    <dbReference type="NCBI Taxonomy" id="412755"/>
    <lineage>
        <taxon>unclassified sequences</taxon>
        <taxon>metagenomes</taxon>
        <taxon>ecological metagenomes</taxon>
    </lineage>
</organism>